<evidence type="ECO:0000256" key="3">
    <source>
        <dbReference type="ARBA" id="ARBA00022692"/>
    </source>
</evidence>
<dbReference type="EMBL" id="PFWY01000026">
    <property type="protein sequence ID" value="PJA41293.1"/>
    <property type="molecule type" value="Genomic_DNA"/>
</dbReference>
<evidence type="ECO:0000256" key="6">
    <source>
        <dbReference type="SAM" id="Phobius"/>
    </source>
</evidence>
<gene>
    <name evidence="7" type="ORF">CO178_00530</name>
</gene>
<feature type="transmembrane region" description="Helical" evidence="6">
    <location>
        <begin position="31"/>
        <end position="52"/>
    </location>
</feature>
<feature type="transmembrane region" description="Helical" evidence="6">
    <location>
        <begin position="193"/>
        <end position="212"/>
    </location>
</feature>
<keyword evidence="3 6" id="KW-0812">Transmembrane</keyword>
<keyword evidence="2" id="KW-1003">Cell membrane</keyword>
<dbReference type="GO" id="GO:0005886">
    <property type="term" value="C:plasma membrane"/>
    <property type="evidence" value="ECO:0007669"/>
    <property type="project" value="UniProtKB-SubCell"/>
</dbReference>
<dbReference type="AlphaFoldDB" id="A0A2M7X552"/>
<comment type="caution">
    <text evidence="7">The sequence shown here is derived from an EMBL/GenBank/DDBJ whole genome shotgun (WGS) entry which is preliminary data.</text>
</comment>
<feature type="transmembrane region" description="Helical" evidence="6">
    <location>
        <begin position="218"/>
        <end position="237"/>
    </location>
</feature>
<evidence type="ECO:0000256" key="2">
    <source>
        <dbReference type="ARBA" id="ARBA00022475"/>
    </source>
</evidence>
<keyword evidence="4 6" id="KW-1133">Transmembrane helix</keyword>
<evidence type="ECO:0000256" key="1">
    <source>
        <dbReference type="ARBA" id="ARBA00004651"/>
    </source>
</evidence>
<evidence type="ECO:0000313" key="8">
    <source>
        <dbReference type="Proteomes" id="UP000230683"/>
    </source>
</evidence>
<comment type="subcellular location">
    <subcellularLocation>
        <location evidence="1">Cell membrane</location>
        <topology evidence="1">Multi-pass membrane protein</topology>
    </subcellularLocation>
</comment>
<accession>A0A2M7X552</accession>
<evidence type="ECO:0008006" key="9">
    <source>
        <dbReference type="Google" id="ProtNLM"/>
    </source>
</evidence>
<evidence type="ECO:0000313" key="7">
    <source>
        <dbReference type="EMBL" id="PJA41293.1"/>
    </source>
</evidence>
<evidence type="ECO:0000256" key="4">
    <source>
        <dbReference type="ARBA" id="ARBA00022989"/>
    </source>
</evidence>
<keyword evidence="5 6" id="KW-0472">Membrane</keyword>
<dbReference type="PANTHER" id="PTHR40277">
    <property type="entry name" value="BLL5419 PROTEIN"/>
    <property type="match status" value="1"/>
</dbReference>
<feature type="transmembrane region" description="Helical" evidence="6">
    <location>
        <begin position="142"/>
        <end position="166"/>
    </location>
</feature>
<dbReference type="Proteomes" id="UP000230683">
    <property type="component" value="Unassembled WGS sequence"/>
</dbReference>
<protein>
    <recommendedName>
        <fullName evidence="9">Flippase-like domain-containing protein</fullName>
    </recommendedName>
</protein>
<feature type="transmembrane region" description="Helical" evidence="6">
    <location>
        <begin position="273"/>
        <end position="289"/>
    </location>
</feature>
<evidence type="ECO:0000256" key="5">
    <source>
        <dbReference type="ARBA" id="ARBA00023136"/>
    </source>
</evidence>
<dbReference type="PANTHER" id="PTHR40277:SF1">
    <property type="entry name" value="BLL5419 PROTEIN"/>
    <property type="match status" value="1"/>
</dbReference>
<dbReference type="Pfam" id="PF03706">
    <property type="entry name" value="LPG_synthase_TM"/>
    <property type="match status" value="1"/>
</dbReference>
<dbReference type="InterPro" id="IPR022791">
    <property type="entry name" value="L-PG_synthase/AglD"/>
</dbReference>
<name>A0A2M7X552_UNCKA</name>
<proteinExistence type="predicted"/>
<feature type="transmembrane region" description="Helical" evidence="6">
    <location>
        <begin position="114"/>
        <end position="136"/>
    </location>
</feature>
<reference evidence="8" key="1">
    <citation type="submission" date="2017-09" db="EMBL/GenBank/DDBJ databases">
        <title>Depth-based differentiation of microbial function through sediment-hosted aquifers and enrichment of novel symbionts in the deep terrestrial subsurface.</title>
        <authorList>
            <person name="Probst A.J."/>
            <person name="Ladd B."/>
            <person name="Jarett J.K."/>
            <person name="Geller-Mcgrath D.E."/>
            <person name="Sieber C.M.K."/>
            <person name="Emerson J.B."/>
            <person name="Anantharaman K."/>
            <person name="Thomas B.C."/>
            <person name="Malmstrom R."/>
            <person name="Stieglmeier M."/>
            <person name="Klingl A."/>
            <person name="Woyke T."/>
            <person name="Ryan C.M."/>
            <person name="Banfield J.F."/>
        </authorList>
    </citation>
    <scope>NUCLEOTIDE SEQUENCE [LARGE SCALE GENOMIC DNA]</scope>
</reference>
<organism evidence="7 8">
    <name type="scientific">candidate division WWE3 bacterium CG_4_9_14_3_um_filter_34_6</name>
    <dbReference type="NCBI Taxonomy" id="1975079"/>
    <lineage>
        <taxon>Bacteria</taxon>
        <taxon>Katanobacteria</taxon>
    </lineage>
</organism>
<sequence>MKKIFFRLLISLSLLIFLVSTQDFEKIKNTIFLINPIYLIWAIILLLFGTYISSKRWQTILISSGVKGKIDVIKLFLLYIQGYFYNNFLPTQMGGDVYKSISLGNKIKDQSTSLFSVFMDRFSGLIVLLLIGLFGIASMQGIIGVVLAIGLLTVGLIAYFPVLNFLSPKIKFLKKFKTASEMFIKDKKGGLKVLGYSVLVQLISFTTTYVLFLGIGIILPLWTVFVYMPIASLSLLIPSFNGFGTQETVYAFLFSGVGVTPEVSITVSLMLHSVRLIMSIIGGFSILLEKRR</sequence>